<sequence length="640" mass="71930">MSRKDGDGHGEVYREGLKLRGPFVAAILNMATQKLWESRRNVHRYYPILCTAVLKSIVAPSRRLGIHDSEAAPSTTNTGKAGNEQWFTGVEQLGRHQGHQRWKINGCSTEILVASAKALLYLLRTPAIWDSFFNNEVFLSMDIFIDCYVFVDALVAKIMVCVGFAANVVLVSGVCLLDMSKPNGGSALSAPILVGHHGSVFATMGGGVILPWCQRSSGVAGTSEARIPAVLGKVEHLNLLDKSVIQKTGCDVPNGIFIYFIFWGFFYECATELDPNLIKLSFWIGIMSWKDGDGHGEVYREGLKLRGPFVAAILNMATHKLWESRRNVHNYCPILCTAVLKSIVAPNRRLGIHDSEAAPSTTNTGKAGVEQVLMMKEKVCHNMPQGHQRWKINGCSTEILVASAKALLYLLRTPAIWHMTIYCHIQSKINHFNKPRSGQDIRKTIKVSRDNFGHLLQRAINFLHCICLQDLSVEFILQVAAAAQKLKESEITEQDSLLLIVTRNLLRIAIFNISYIRGLFPEKYFSDKNVPALEMKIKKLMPMDAESRRLIDWMEKGVYDALQKKYLKTLMFCVCETVDGAMIEEYAFSFSYSNSDSQEVSMNFNRIGSKKQGEFKFATTEITPTQMKYYYFHTNCFINS</sequence>
<dbReference type="Proteomes" id="UP000245207">
    <property type="component" value="Unassembled WGS sequence"/>
</dbReference>
<dbReference type="InterPro" id="IPR003511">
    <property type="entry name" value="HORMA_dom"/>
</dbReference>
<proteinExistence type="predicted"/>
<dbReference type="PANTHER" id="PTHR48225">
    <property type="entry name" value="HORMA DOMAIN-CONTAINING PROTEIN 1"/>
    <property type="match status" value="1"/>
</dbReference>
<dbReference type="GO" id="GO:0005694">
    <property type="term" value="C:chromosome"/>
    <property type="evidence" value="ECO:0007669"/>
    <property type="project" value="UniProtKB-SubCell"/>
</dbReference>
<dbReference type="InterPro" id="IPR051294">
    <property type="entry name" value="HORMA_MeioticProgression"/>
</dbReference>
<evidence type="ECO:0000256" key="1">
    <source>
        <dbReference type="ARBA" id="ARBA00004123"/>
    </source>
</evidence>
<evidence type="ECO:0000313" key="8">
    <source>
        <dbReference type="Proteomes" id="UP000245207"/>
    </source>
</evidence>
<keyword evidence="8" id="KW-1185">Reference proteome</keyword>
<evidence type="ECO:0000256" key="4">
    <source>
        <dbReference type="ARBA" id="ARBA00023242"/>
    </source>
</evidence>
<evidence type="ECO:0000259" key="6">
    <source>
        <dbReference type="PROSITE" id="PS50815"/>
    </source>
</evidence>
<evidence type="ECO:0000256" key="5">
    <source>
        <dbReference type="ARBA" id="ARBA00023254"/>
    </source>
</evidence>
<name>A0A2U1PVX9_ARTAN</name>
<keyword evidence="3" id="KW-0158">Chromosome</keyword>
<evidence type="ECO:0000313" key="7">
    <source>
        <dbReference type="EMBL" id="PWA89931.1"/>
    </source>
</evidence>
<dbReference type="SUPFAM" id="SSF56019">
    <property type="entry name" value="The spindle assembly checkpoint protein mad2"/>
    <property type="match status" value="1"/>
</dbReference>
<dbReference type="AlphaFoldDB" id="A0A2U1PVX9"/>
<dbReference type="PANTHER" id="PTHR48225:SF7">
    <property type="entry name" value="MEIOSIS-SPECIFIC PROTEIN HOP1"/>
    <property type="match status" value="1"/>
</dbReference>
<keyword evidence="4" id="KW-0539">Nucleus</keyword>
<protein>
    <recommendedName>
        <fullName evidence="6">HORMA domain-containing protein</fullName>
    </recommendedName>
</protein>
<gene>
    <name evidence="7" type="ORF">CTI12_AA105430</name>
</gene>
<evidence type="ECO:0000256" key="2">
    <source>
        <dbReference type="ARBA" id="ARBA00004286"/>
    </source>
</evidence>
<comment type="caution">
    <text evidence="7">The sequence shown here is derived from an EMBL/GenBank/DDBJ whole genome shotgun (WGS) entry which is preliminary data.</text>
</comment>
<dbReference type="PROSITE" id="PS50815">
    <property type="entry name" value="HORMA"/>
    <property type="match status" value="1"/>
</dbReference>
<accession>A0A2U1PVX9</accession>
<dbReference type="Pfam" id="PF02301">
    <property type="entry name" value="HORMA"/>
    <property type="match status" value="1"/>
</dbReference>
<dbReference type="GO" id="GO:0005634">
    <property type="term" value="C:nucleus"/>
    <property type="evidence" value="ECO:0007669"/>
    <property type="project" value="UniProtKB-SubCell"/>
</dbReference>
<evidence type="ECO:0000256" key="3">
    <source>
        <dbReference type="ARBA" id="ARBA00022454"/>
    </source>
</evidence>
<dbReference type="Gene3D" id="3.30.900.10">
    <property type="entry name" value="HORMA domain"/>
    <property type="match status" value="1"/>
</dbReference>
<dbReference type="GO" id="GO:0051321">
    <property type="term" value="P:meiotic cell cycle"/>
    <property type="evidence" value="ECO:0007669"/>
    <property type="project" value="UniProtKB-KW"/>
</dbReference>
<feature type="domain" description="HORMA" evidence="6">
    <location>
        <begin position="496"/>
        <end position="640"/>
    </location>
</feature>
<dbReference type="OrthoDB" id="1928087at2759"/>
<dbReference type="InterPro" id="IPR036570">
    <property type="entry name" value="HORMA_dom_sf"/>
</dbReference>
<comment type="subcellular location">
    <subcellularLocation>
        <location evidence="2">Chromosome</location>
    </subcellularLocation>
    <subcellularLocation>
        <location evidence="1">Nucleus</location>
    </subcellularLocation>
</comment>
<organism evidence="7 8">
    <name type="scientific">Artemisia annua</name>
    <name type="common">Sweet wormwood</name>
    <dbReference type="NCBI Taxonomy" id="35608"/>
    <lineage>
        <taxon>Eukaryota</taxon>
        <taxon>Viridiplantae</taxon>
        <taxon>Streptophyta</taxon>
        <taxon>Embryophyta</taxon>
        <taxon>Tracheophyta</taxon>
        <taxon>Spermatophyta</taxon>
        <taxon>Magnoliopsida</taxon>
        <taxon>eudicotyledons</taxon>
        <taxon>Gunneridae</taxon>
        <taxon>Pentapetalae</taxon>
        <taxon>asterids</taxon>
        <taxon>campanulids</taxon>
        <taxon>Asterales</taxon>
        <taxon>Asteraceae</taxon>
        <taxon>Asteroideae</taxon>
        <taxon>Anthemideae</taxon>
        <taxon>Artemisiinae</taxon>
        <taxon>Artemisia</taxon>
    </lineage>
</organism>
<dbReference type="STRING" id="35608.A0A2U1PVX9"/>
<keyword evidence="5" id="KW-0469">Meiosis</keyword>
<dbReference type="EMBL" id="PKPP01000670">
    <property type="protein sequence ID" value="PWA89931.1"/>
    <property type="molecule type" value="Genomic_DNA"/>
</dbReference>
<reference evidence="7 8" key="1">
    <citation type="journal article" date="2018" name="Mol. Plant">
        <title>The genome of Artemisia annua provides insight into the evolution of Asteraceae family and artemisinin biosynthesis.</title>
        <authorList>
            <person name="Shen Q."/>
            <person name="Zhang L."/>
            <person name="Liao Z."/>
            <person name="Wang S."/>
            <person name="Yan T."/>
            <person name="Shi P."/>
            <person name="Liu M."/>
            <person name="Fu X."/>
            <person name="Pan Q."/>
            <person name="Wang Y."/>
            <person name="Lv Z."/>
            <person name="Lu X."/>
            <person name="Zhang F."/>
            <person name="Jiang W."/>
            <person name="Ma Y."/>
            <person name="Chen M."/>
            <person name="Hao X."/>
            <person name="Li L."/>
            <person name="Tang Y."/>
            <person name="Lv G."/>
            <person name="Zhou Y."/>
            <person name="Sun X."/>
            <person name="Brodelius P.E."/>
            <person name="Rose J.K.C."/>
            <person name="Tang K."/>
        </authorList>
    </citation>
    <scope>NUCLEOTIDE SEQUENCE [LARGE SCALE GENOMIC DNA]</scope>
    <source>
        <strain evidence="8">cv. Huhao1</strain>
        <tissue evidence="7">Leaf</tissue>
    </source>
</reference>